<feature type="compositionally biased region" description="Acidic residues" evidence="1">
    <location>
        <begin position="119"/>
        <end position="130"/>
    </location>
</feature>
<dbReference type="EMDB" id="EMD-32325"/>
<evidence type="ECO:0000313" key="4">
    <source>
        <dbReference type="Proteomes" id="UP000009168"/>
    </source>
</evidence>
<organism evidence="3 4">
    <name type="scientific">Tetrahymena thermophila (strain SB210)</name>
    <dbReference type="NCBI Taxonomy" id="312017"/>
    <lineage>
        <taxon>Eukaryota</taxon>
        <taxon>Sar</taxon>
        <taxon>Alveolata</taxon>
        <taxon>Ciliophora</taxon>
        <taxon>Intramacronucleata</taxon>
        <taxon>Oligohymenophorea</taxon>
        <taxon>Hymenostomatida</taxon>
        <taxon>Tetrahymenina</taxon>
        <taxon>Tetrahymenidae</taxon>
        <taxon>Tetrahymena</taxon>
    </lineage>
</organism>
<evidence type="ECO:0000313" key="3">
    <source>
        <dbReference type="EMBL" id="EWS71671.1"/>
    </source>
</evidence>
<dbReference type="EMDB" id="EMD-34373"/>
<dbReference type="KEGG" id="tet:TTHERM_000723218"/>
<reference evidence="5" key="2">
    <citation type="journal article" date="2022" name="Science">
        <title>Structures of &lt;i&gt;Tetrahymena&lt;/i&gt;'s respiratory chain reveal the diversity of eukaryotic core metabolism.</title>
        <authorList>
            <person name="Zhou L."/>
            <person name="Maldonado M."/>
            <person name="Padavannil A."/>
            <person name="Guo F."/>
            <person name="Letts J.A."/>
        </authorList>
    </citation>
    <scope>STRUCTURE BY ELECTRON MICROSCOPY (3.02 ANGSTROMS)</scope>
</reference>
<dbReference type="OrthoDB" id="10343194at2759"/>
<reference evidence="6 7" key="4">
    <citation type="journal article" date="2023" name="Nature">
        <title>Structural basis of mitochondrial membrane bending by the I-II-III&lt;sub&gt;2&lt;/sub&gt;-IV&lt;sub&gt;2&lt;/sub&gt; supercomplex.</title>
        <authorList>
            <person name="Muhleip A."/>
            <person name="Flygaard R.K."/>
            <person name="Baradaran R."/>
            <person name="Haapanen O."/>
            <person name="Gruhl T."/>
            <person name="Tobiasson V."/>
            <person name="Marechal A."/>
            <person name="Sharma V."/>
            <person name="Amunts A."/>
        </authorList>
    </citation>
    <scope>STRUCTURE BY ELECTRON MICROSCOPY (2.60 ANGSTROMS)</scope>
</reference>
<keyword evidence="4" id="KW-1185">Reference proteome</keyword>
<dbReference type="PDB" id="7W5Z">
    <property type="method" value="EM"/>
    <property type="resolution" value="3.02 A"/>
    <property type="chains" value="6A/6a=1-130"/>
</dbReference>
<dbReference type="Proteomes" id="UP000009168">
    <property type="component" value="Unassembled WGS sequence"/>
</dbReference>
<dbReference type="AlphaFoldDB" id="W7XCY5"/>
<dbReference type="PDB" id="8GZU">
    <property type="method" value="EM"/>
    <property type="resolution" value="4.18 A"/>
    <property type="chains" value="30/6A/6a/85=1-130"/>
</dbReference>
<feature type="region of interest" description="Disordered" evidence="1">
    <location>
        <begin position="107"/>
        <end position="130"/>
    </location>
</feature>
<reference evidence="4" key="1">
    <citation type="journal article" date="2006" name="PLoS Biol.">
        <title>Macronuclear genome sequence of the ciliate Tetrahymena thermophila, a model eukaryote.</title>
        <authorList>
            <person name="Eisen J.A."/>
            <person name="Coyne R.S."/>
            <person name="Wu M."/>
            <person name="Wu D."/>
            <person name="Thiagarajan M."/>
            <person name="Wortman J.R."/>
            <person name="Badger J.H."/>
            <person name="Ren Q."/>
            <person name="Amedeo P."/>
            <person name="Jones K.M."/>
            <person name="Tallon L.J."/>
            <person name="Delcher A.L."/>
            <person name="Salzberg S.L."/>
            <person name="Silva J.C."/>
            <person name="Haas B.J."/>
            <person name="Majoros W.H."/>
            <person name="Farzad M."/>
            <person name="Carlton J.M."/>
            <person name="Smith R.K. Jr."/>
            <person name="Garg J."/>
            <person name="Pearlman R.E."/>
            <person name="Karrer K.M."/>
            <person name="Sun L."/>
            <person name="Manning G."/>
            <person name="Elde N.C."/>
            <person name="Turkewitz A.P."/>
            <person name="Asai D.J."/>
            <person name="Wilkes D.E."/>
            <person name="Wang Y."/>
            <person name="Cai H."/>
            <person name="Collins K."/>
            <person name="Stewart B.A."/>
            <person name="Lee S.R."/>
            <person name="Wilamowska K."/>
            <person name="Weinberg Z."/>
            <person name="Ruzzo W.L."/>
            <person name="Wloga D."/>
            <person name="Gaertig J."/>
            <person name="Frankel J."/>
            <person name="Tsao C.-C."/>
            <person name="Gorovsky M.A."/>
            <person name="Keeling P.J."/>
            <person name="Waller R.F."/>
            <person name="Patron N.J."/>
            <person name="Cherry J.M."/>
            <person name="Stover N.A."/>
            <person name="Krieger C.J."/>
            <person name="del Toro C."/>
            <person name="Ryder H.F."/>
            <person name="Williamson S.C."/>
            <person name="Barbeau R.A."/>
            <person name="Hamilton E.P."/>
            <person name="Orias E."/>
        </authorList>
    </citation>
    <scope>NUCLEOTIDE SEQUENCE [LARGE SCALE GENOMIC DNA]</scope>
    <source>
        <strain evidence="4">SB210</strain>
    </source>
</reference>
<dbReference type="STRING" id="312017.W7XCY5"/>
<evidence type="ECO:0007829" key="8">
    <source>
        <dbReference type="PDB" id="8GYM"/>
    </source>
</evidence>
<dbReference type="EMDB" id="EMD-34403"/>
<accession>W7XCY5</accession>
<dbReference type="PDB" id="8B6H">
    <property type="method" value="EM"/>
    <property type="resolution" value="2.60 A"/>
    <property type="chains" value="DE/De=1-130"/>
</dbReference>
<dbReference type="EMDB" id="EMD-16184"/>
<sequence length="130" mass="15601">MIWKYLQRTNRGNIIQAGLQHRKFENLPFKQNFDNLTKAYDLRMWYISNSPHEAKNLEYVNELEALHNELNYQNSRQFLFRTVSFLLGWALFYQFYELPKTYDWQDTQEPKHQVPAYGDLEEGGDEGGDD</sequence>
<evidence type="ECO:0007829" key="7">
    <source>
        <dbReference type="PDB" id="8BQS"/>
    </source>
</evidence>
<keyword evidence="2" id="KW-1133">Transmembrane helix</keyword>
<dbReference type="EMBL" id="GG662432">
    <property type="protein sequence ID" value="EWS71671.1"/>
    <property type="molecule type" value="Genomic_DNA"/>
</dbReference>
<keyword evidence="5 6" id="KW-0002">3D-structure</keyword>
<dbReference type="InParanoid" id="W7XCY5"/>
<keyword evidence="2 3" id="KW-0812">Transmembrane</keyword>
<dbReference type="PDB" id="8BQS">
    <property type="method" value="EM"/>
    <property type="resolution" value="2.90 A"/>
    <property type="chains" value="DE/De=1-130"/>
</dbReference>
<proteinExistence type="evidence at protein level"/>
<evidence type="ECO:0000256" key="1">
    <source>
        <dbReference type="SAM" id="MobiDB-lite"/>
    </source>
</evidence>
<gene>
    <name evidence="3" type="ORF">TTHERM_000723218</name>
</gene>
<protein>
    <submittedName>
        <fullName evidence="3">Transmembrane protein, putative</fullName>
    </submittedName>
</protein>
<feature type="transmembrane region" description="Helical" evidence="2">
    <location>
        <begin position="78"/>
        <end position="96"/>
    </location>
</feature>
<keyword evidence="2" id="KW-0472">Membrane</keyword>
<evidence type="ECO:0000256" key="2">
    <source>
        <dbReference type="SAM" id="Phobius"/>
    </source>
</evidence>
<reference evidence="8 9" key="3">
    <citation type="journal article" date="2023" name="Nat. Commun.">
        <title>Structures of Tetrahymena thermophila respiratory megacomplexes on the tubular mitochondrial cristae.</title>
        <authorList>
            <person name="Han F."/>
            <person name="Hu Y."/>
            <person name="Wu M."/>
            <person name="He Z."/>
            <person name="Tian H."/>
            <person name="Zhou L."/>
        </authorList>
    </citation>
    <scope>STRUCTURE BY ELECTRON MICROSCOPY (2.96 ANGSTROMS)</scope>
</reference>
<evidence type="ECO:0007829" key="9">
    <source>
        <dbReference type="PDB" id="8GZU"/>
    </source>
</evidence>
<dbReference type="GeneID" id="24440386"/>
<evidence type="ECO:0007829" key="6">
    <source>
        <dbReference type="PDB" id="8B6H"/>
    </source>
</evidence>
<evidence type="ECO:0007829" key="5">
    <source>
        <dbReference type="PDB" id="7W5Z"/>
    </source>
</evidence>
<name>W7XCY5_TETTS</name>
<dbReference type="RefSeq" id="XP_012655782.1">
    <property type="nucleotide sequence ID" value="XM_012800328.1"/>
</dbReference>
<dbReference type="PDB" id="8GYM">
    <property type="method" value="EM"/>
    <property type="resolution" value="2.96 A"/>
    <property type="chains" value="6A/6a=1-130"/>
</dbReference>